<keyword evidence="4" id="KW-1185">Reference proteome</keyword>
<name>A0A512L442_9PROT</name>
<comment type="caution">
    <text evidence="3">The sequence shown here is derived from an EMBL/GenBank/DDBJ whole genome shotgun (WGS) entry which is preliminary data.</text>
</comment>
<proteinExistence type="predicted"/>
<evidence type="ECO:0000313" key="4">
    <source>
        <dbReference type="Proteomes" id="UP000321337"/>
    </source>
</evidence>
<sequence>MKALVTFTLAASLLALPIAAHAGQAYPAEQVVKYGSIEIHYNAMPTDELQPEVAKNYHIERSHNRGLLTIAVLRKNKLGVAEPVPAVLAATVVNLSSQLAEISMREIREGSAVYYLGEFRVTPPDTLKFSVSAQPAGETRKYQANFSRPFF</sequence>
<gene>
    <name evidence="3" type="ORF">TPL01_01090</name>
</gene>
<evidence type="ECO:0000256" key="1">
    <source>
        <dbReference type="SAM" id="SignalP"/>
    </source>
</evidence>
<dbReference type="Proteomes" id="UP000321337">
    <property type="component" value="Unassembled WGS sequence"/>
</dbReference>
<dbReference type="Gene3D" id="2.60.40.3340">
    <property type="entry name" value="Domain of unknown function DUF4426"/>
    <property type="match status" value="1"/>
</dbReference>
<protein>
    <recommendedName>
        <fullName evidence="2">DUF4426 domain-containing protein</fullName>
    </recommendedName>
</protein>
<dbReference type="AlphaFoldDB" id="A0A512L442"/>
<evidence type="ECO:0000313" key="3">
    <source>
        <dbReference type="EMBL" id="GEP28971.1"/>
    </source>
</evidence>
<feature type="signal peptide" evidence="1">
    <location>
        <begin position="1"/>
        <end position="22"/>
    </location>
</feature>
<reference evidence="3 4" key="1">
    <citation type="submission" date="2019-07" db="EMBL/GenBank/DDBJ databases">
        <title>Whole genome shotgun sequence of Thiobacillus plumbophilus NBRC 107929.</title>
        <authorList>
            <person name="Hosoyama A."/>
            <person name="Uohara A."/>
            <person name="Ohji S."/>
            <person name="Ichikawa N."/>
        </authorList>
    </citation>
    <scope>NUCLEOTIDE SEQUENCE [LARGE SCALE GENOMIC DNA]</scope>
    <source>
        <strain evidence="3 4">NBRC 107929</strain>
    </source>
</reference>
<dbReference type="EMBL" id="BKAD01000001">
    <property type="protein sequence ID" value="GEP28971.1"/>
    <property type="molecule type" value="Genomic_DNA"/>
</dbReference>
<feature type="chain" id="PRO_5021808511" description="DUF4426 domain-containing protein" evidence="1">
    <location>
        <begin position="23"/>
        <end position="151"/>
    </location>
</feature>
<dbReference type="RefSeq" id="WP_223264436.1">
    <property type="nucleotide sequence ID" value="NZ_AP021884.1"/>
</dbReference>
<dbReference type="Pfam" id="PF14467">
    <property type="entry name" value="DUF4426"/>
    <property type="match status" value="1"/>
</dbReference>
<accession>A0A512L442</accession>
<evidence type="ECO:0000259" key="2">
    <source>
        <dbReference type="Pfam" id="PF14467"/>
    </source>
</evidence>
<keyword evidence="1" id="KW-0732">Signal</keyword>
<feature type="domain" description="DUF4426" evidence="2">
    <location>
        <begin position="33"/>
        <end position="151"/>
    </location>
</feature>
<organism evidence="3 4">
    <name type="scientific">Sulfuriferula plumbiphila</name>
    <dbReference type="NCBI Taxonomy" id="171865"/>
    <lineage>
        <taxon>Bacteria</taxon>
        <taxon>Pseudomonadati</taxon>
        <taxon>Pseudomonadota</taxon>
        <taxon>Betaproteobacteria</taxon>
        <taxon>Nitrosomonadales</taxon>
        <taxon>Sulfuricellaceae</taxon>
        <taxon>Sulfuriferula</taxon>
    </lineage>
</organism>
<dbReference type="InterPro" id="IPR025218">
    <property type="entry name" value="DUF4426"/>
</dbReference>